<evidence type="ECO:0000313" key="3">
    <source>
        <dbReference type="EMBL" id="SEW17247.1"/>
    </source>
</evidence>
<accession>A0A1I0PSC4</accession>
<feature type="transmembrane region" description="Helical" evidence="2">
    <location>
        <begin position="42"/>
        <end position="72"/>
    </location>
</feature>
<keyword evidence="2" id="KW-0812">Transmembrane</keyword>
<proteinExistence type="predicted"/>
<feature type="transmembrane region" description="Helical" evidence="2">
    <location>
        <begin position="84"/>
        <end position="113"/>
    </location>
</feature>
<feature type="transmembrane region" description="Helical" evidence="2">
    <location>
        <begin position="133"/>
        <end position="157"/>
    </location>
</feature>
<keyword evidence="2" id="KW-0472">Membrane</keyword>
<evidence type="ECO:0000256" key="2">
    <source>
        <dbReference type="SAM" id="Phobius"/>
    </source>
</evidence>
<organism evidence="3 4">
    <name type="scientific">Halobacterium jilantaiense</name>
    <dbReference type="NCBI Taxonomy" id="355548"/>
    <lineage>
        <taxon>Archaea</taxon>
        <taxon>Methanobacteriati</taxon>
        <taxon>Methanobacteriota</taxon>
        <taxon>Stenosarchaea group</taxon>
        <taxon>Halobacteria</taxon>
        <taxon>Halobacteriales</taxon>
        <taxon>Halobacteriaceae</taxon>
        <taxon>Halobacterium</taxon>
    </lineage>
</organism>
<dbReference type="OrthoDB" id="185849at2157"/>
<dbReference type="AlphaFoldDB" id="A0A1I0PSC4"/>
<keyword evidence="4" id="KW-1185">Reference proteome</keyword>
<gene>
    <name evidence="3" type="ORF">SAMN04487945_1909</name>
</gene>
<name>A0A1I0PSC4_9EURY</name>
<dbReference type="EMBL" id="FOJA01000001">
    <property type="protein sequence ID" value="SEW17247.1"/>
    <property type="molecule type" value="Genomic_DNA"/>
</dbReference>
<evidence type="ECO:0000313" key="4">
    <source>
        <dbReference type="Proteomes" id="UP000198518"/>
    </source>
</evidence>
<dbReference type="STRING" id="355548.SAMN04487945_1909"/>
<keyword evidence="2" id="KW-1133">Transmembrane helix</keyword>
<dbReference type="Proteomes" id="UP000198518">
    <property type="component" value="Unassembled WGS sequence"/>
</dbReference>
<sequence length="166" mass="16915">MVPNTDDSGDDSPGTGGAAAGNGDTAASVDSKRWYWVAALSLYWVVATVAGSVFTLVVLAFAVTGVASVGTVAGEPTVAITGGLGLVGLVLVALAILLVFVGGVLSLVFPVAIYLDAEAVTDARLDWQPDPALYGLLGLAGVVAQPLQVPLAVYYLYKRHESVGRP</sequence>
<evidence type="ECO:0000256" key="1">
    <source>
        <dbReference type="SAM" id="MobiDB-lite"/>
    </source>
</evidence>
<reference evidence="3 4" key="1">
    <citation type="submission" date="2016-10" db="EMBL/GenBank/DDBJ databases">
        <authorList>
            <person name="de Groot N.N."/>
        </authorList>
    </citation>
    <scope>NUCLEOTIDE SEQUENCE [LARGE SCALE GENOMIC DNA]</scope>
    <source>
        <strain evidence="3 4">CGMCC 1.5337</strain>
    </source>
</reference>
<dbReference type="RefSeq" id="WP_089669135.1">
    <property type="nucleotide sequence ID" value="NZ_FOJA01000001.1"/>
</dbReference>
<feature type="region of interest" description="Disordered" evidence="1">
    <location>
        <begin position="1"/>
        <end position="25"/>
    </location>
</feature>
<protein>
    <submittedName>
        <fullName evidence="3">Uncharacterized protein</fullName>
    </submittedName>
</protein>